<dbReference type="AlphaFoldDB" id="A0A8T4H6B2"/>
<feature type="domain" description="DUF4130" evidence="1">
    <location>
        <begin position="123"/>
        <end position="273"/>
    </location>
</feature>
<comment type="caution">
    <text evidence="2">The sequence shown here is derived from an EMBL/GenBank/DDBJ whole genome shotgun (WGS) entry which is preliminary data.</text>
</comment>
<protein>
    <submittedName>
        <fullName evidence="2">TIGR03915 family putative DNA repair protein</fullName>
    </submittedName>
</protein>
<dbReference type="Pfam" id="PF13566">
    <property type="entry name" value="DUF4130"/>
    <property type="match status" value="1"/>
</dbReference>
<name>A0A8T4H6B2_9SPHI</name>
<dbReference type="Proteomes" id="UP000679691">
    <property type="component" value="Unassembled WGS sequence"/>
</dbReference>
<evidence type="ECO:0000313" key="2">
    <source>
        <dbReference type="EMBL" id="MBP3942700.1"/>
    </source>
</evidence>
<proteinExistence type="predicted"/>
<keyword evidence="3" id="KW-1185">Reference proteome</keyword>
<dbReference type="EMBL" id="JAGKSB010000003">
    <property type="protein sequence ID" value="MBP3942700.1"/>
    <property type="molecule type" value="Genomic_DNA"/>
</dbReference>
<dbReference type="RefSeq" id="WP_353546182.1">
    <property type="nucleotide sequence ID" value="NZ_JAGKSB010000003.1"/>
</dbReference>
<gene>
    <name evidence="2" type="ORF">J5U18_03830</name>
</gene>
<reference evidence="2" key="1">
    <citation type="submission" date="2021-03" db="EMBL/GenBank/DDBJ databases">
        <authorList>
            <person name="Lu T."/>
            <person name="Wang Q."/>
            <person name="Han X."/>
        </authorList>
    </citation>
    <scope>NUCLEOTIDE SEQUENCE</scope>
    <source>
        <strain evidence="2">WQ 2009</strain>
    </source>
</reference>
<accession>A0A8T4H6B2</accession>
<evidence type="ECO:0000259" key="1">
    <source>
        <dbReference type="Pfam" id="PF13566"/>
    </source>
</evidence>
<sequence>MRAGIIVTYDGSWLGVFTLVFQVYAHRWDVKEIVKSSEKVQAQLFADITTVITDEQLANRVLKSLRESFGNELIQELYYVFLSELPEADLLLLKAVQFYFAKAKDPNYQKNIKGSNLRTQAGGGGVRHNYAEDTVLQVQQIGRSVSRERHRMKAFIRFEKMNDGLYVAFIAPDFNVLPLIIKHFRDRYTDQCWLIYDVKRNFGAYYNLHTVEEIILEDGDQGQAVRAISWDAEEALYSDLWKRYFRAVNIKERKNMKLHIQEVPRRYWKYLTEKK</sequence>
<dbReference type="InterPro" id="IPR025404">
    <property type="entry name" value="DUF4130"/>
</dbReference>
<dbReference type="NCBIfam" id="TIGR03915">
    <property type="entry name" value="SAM_7_link_chp"/>
    <property type="match status" value="1"/>
</dbReference>
<evidence type="ECO:0000313" key="3">
    <source>
        <dbReference type="Proteomes" id="UP000679691"/>
    </source>
</evidence>
<dbReference type="InterPro" id="IPR023875">
    <property type="entry name" value="DNA_repair_put"/>
</dbReference>
<organism evidence="2 3">
    <name type="scientific">Rhinopithecimicrobium faecis</name>
    <dbReference type="NCBI Taxonomy" id="2820698"/>
    <lineage>
        <taxon>Bacteria</taxon>
        <taxon>Pseudomonadati</taxon>
        <taxon>Bacteroidota</taxon>
        <taxon>Sphingobacteriia</taxon>
        <taxon>Sphingobacteriales</taxon>
        <taxon>Sphingobacteriaceae</taxon>
        <taxon>Rhinopithecimicrobium</taxon>
    </lineage>
</organism>